<evidence type="ECO:0000256" key="1">
    <source>
        <dbReference type="SAM" id="MobiDB-lite"/>
    </source>
</evidence>
<dbReference type="STRING" id="364200.SAMN04488515_2655"/>
<dbReference type="NCBIfam" id="TIGR03357">
    <property type="entry name" value="VI_zyme"/>
    <property type="match status" value="1"/>
</dbReference>
<keyword evidence="4" id="KW-1185">Reference proteome</keyword>
<proteinExistence type="predicted"/>
<feature type="domain" description="IraD/Gp25-like" evidence="2">
    <location>
        <begin position="42"/>
        <end position="144"/>
    </location>
</feature>
<dbReference type="InterPro" id="IPR053176">
    <property type="entry name" value="T6SS_TssE1-like"/>
</dbReference>
<accession>A0A1I0RGK6</accession>
<dbReference type="Pfam" id="PF04965">
    <property type="entry name" value="GPW_gp25"/>
    <property type="match status" value="1"/>
</dbReference>
<dbReference type="PANTHER" id="PTHR38595">
    <property type="entry name" value="CYTOPLASMIC PROTEIN-RELATED"/>
    <property type="match status" value="1"/>
</dbReference>
<dbReference type="InterPro" id="IPR007048">
    <property type="entry name" value="IraD/Gp25-like"/>
</dbReference>
<evidence type="ECO:0000259" key="2">
    <source>
        <dbReference type="Pfam" id="PF04965"/>
    </source>
</evidence>
<dbReference type="Proteomes" id="UP000199167">
    <property type="component" value="Unassembled WGS sequence"/>
</dbReference>
<dbReference type="InterPro" id="IPR017737">
    <property type="entry name" value="TssE1-like"/>
</dbReference>
<reference evidence="3 4" key="1">
    <citation type="submission" date="2016-10" db="EMBL/GenBank/DDBJ databases">
        <authorList>
            <person name="de Groot N.N."/>
        </authorList>
    </citation>
    <scope>NUCLEOTIDE SEQUENCE [LARGE SCALE GENOMIC DNA]</scope>
    <source>
        <strain evidence="3 4">DSM 17925</strain>
    </source>
</reference>
<evidence type="ECO:0000313" key="3">
    <source>
        <dbReference type="EMBL" id="SEW40005.1"/>
    </source>
</evidence>
<protein>
    <submittedName>
        <fullName evidence="3">Type VI secretion system protein ImpF</fullName>
    </submittedName>
</protein>
<gene>
    <name evidence="3" type="ORF">SAMN04488515_2655</name>
</gene>
<dbReference type="SUPFAM" id="SSF160719">
    <property type="entry name" value="gpW/gp25-like"/>
    <property type="match status" value="1"/>
</dbReference>
<feature type="region of interest" description="Disordered" evidence="1">
    <location>
        <begin position="12"/>
        <end position="40"/>
    </location>
</feature>
<evidence type="ECO:0000313" key="4">
    <source>
        <dbReference type="Proteomes" id="UP000199167"/>
    </source>
</evidence>
<feature type="compositionally biased region" description="Basic and acidic residues" evidence="1">
    <location>
        <begin position="22"/>
        <end position="40"/>
    </location>
</feature>
<organism evidence="3 4">
    <name type="scientific">Cognatiyoonia koreensis</name>
    <dbReference type="NCBI Taxonomy" id="364200"/>
    <lineage>
        <taxon>Bacteria</taxon>
        <taxon>Pseudomonadati</taxon>
        <taxon>Pseudomonadota</taxon>
        <taxon>Alphaproteobacteria</taxon>
        <taxon>Rhodobacterales</taxon>
        <taxon>Paracoccaceae</taxon>
        <taxon>Cognatiyoonia</taxon>
    </lineage>
</organism>
<sequence>MHVFRAARLKKDATSDTQKLQDGSREVTERSKERRVGTDEQTLRRHLTADLASLMNTINLDAVVDLEDTPYVAKSIINFGFGDMSEANDSLYARQQISKLIRDTLIQHEPRLIPDSIEITVEVDGTDKDQRMSFEIQAEMVATPVDLPLSFVAEVDMGAGKLQMTQLRVQT</sequence>
<dbReference type="EMBL" id="FOIZ01000002">
    <property type="protein sequence ID" value="SEW40005.1"/>
    <property type="molecule type" value="Genomic_DNA"/>
</dbReference>
<dbReference type="AlphaFoldDB" id="A0A1I0RGK6"/>
<name>A0A1I0RGK6_9RHOB</name>
<dbReference type="PANTHER" id="PTHR38595:SF1">
    <property type="entry name" value="TYPE VI SECRETION SYSTEM COMPONENT TSSE1"/>
    <property type="match status" value="1"/>
</dbReference>